<reference evidence="4" key="2">
    <citation type="submission" date="2025-08" db="UniProtKB">
        <authorList>
            <consortium name="Ensembl"/>
        </authorList>
    </citation>
    <scope>IDENTIFICATION</scope>
</reference>
<dbReference type="Gene3D" id="3.40.50.1820">
    <property type="entry name" value="alpha/beta hydrolase"/>
    <property type="match status" value="1"/>
</dbReference>
<dbReference type="InterPro" id="IPR000073">
    <property type="entry name" value="AB_hydrolase_1"/>
</dbReference>
<organism evidence="4 5">
    <name type="scientific">Canis lupus familiaris</name>
    <name type="common">Dog</name>
    <name type="synonym">Canis familiaris</name>
    <dbReference type="NCBI Taxonomy" id="9615"/>
    <lineage>
        <taxon>Eukaryota</taxon>
        <taxon>Metazoa</taxon>
        <taxon>Chordata</taxon>
        <taxon>Craniata</taxon>
        <taxon>Vertebrata</taxon>
        <taxon>Euteleostomi</taxon>
        <taxon>Mammalia</taxon>
        <taxon>Eutheria</taxon>
        <taxon>Laurasiatheria</taxon>
        <taxon>Carnivora</taxon>
        <taxon>Caniformia</taxon>
        <taxon>Canidae</taxon>
        <taxon>Canis</taxon>
    </lineage>
</organism>
<dbReference type="AlphaFoldDB" id="A0A8C0SLY5"/>
<dbReference type="SUPFAM" id="SSF53474">
    <property type="entry name" value="alpha/beta-Hydrolases"/>
    <property type="match status" value="1"/>
</dbReference>
<protein>
    <recommendedName>
        <fullName evidence="3">AB hydrolase-1 domain-containing protein</fullName>
    </recommendedName>
</protein>
<dbReference type="PANTHER" id="PTHR43798:SF14">
    <property type="entry name" value="SERINE HYDROLASE-LIKE PROTEIN DDB_G0286239"/>
    <property type="match status" value="1"/>
</dbReference>
<dbReference type="GO" id="GO:0016787">
    <property type="term" value="F:hydrolase activity"/>
    <property type="evidence" value="ECO:0007669"/>
    <property type="project" value="UniProtKB-KW"/>
</dbReference>
<reference evidence="4" key="1">
    <citation type="submission" date="2018-10" db="EMBL/GenBank/DDBJ databases">
        <title>De novo assembly of a Great Dane genome.</title>
        <authorList>
            <person name="Kidd J.M."/>
            <person name="Pendleton A.L."/>
            <person name="Shen F."/>
            <person name="Emery S."/>
        </authorList>
    </citation>
    <scope>NUCLEOTIDE SEQUENCE [LARGE SCALE GENOMIC DNA]</scope>
    <source>
        <strain evidence="4">Great Dane</strain>
    </source>
</reference>
<dbReference type="InterPro" id="IPR050266">
    <property type="entry name" value="AB_hydrolase_sf"/>
</dbReference>
<evidence type="ECO:0000256" key="1">
    <source>
        <dbReference type="ARBA" id="ARBA00008645"/>
    </source>
</evidence>
<dbReference type="PANTHER" id="PTHR43798">
    <property type="entry name" value="MONOACYLGLYCEROL LIPASE"/>
    <property type="match status" value="1"/>
</dbReference>
<evidence type="ECO:0000313" key="5">
    <source>
        <dbReference type="Proteomes" id="UP000694542"/>
    </source>
</evidence>
<proteinExistence type="inferred from homology"/>
<evidence type="ECO:0000313" key="4">
    <source>
        <dbReference type="Ensembl" id="ENSCAFP00040023632.1"/>
    </source>
</evidence>
<feature type="domain" description="AB hydrolase-1" evidence="3">
    <location>
        <begin position="32"/>
        <end position="163"/>
    </location>
</feature>
<dbReference type="Proteomes" id="UP000694542">
    <property type="component" value="Chromosome 10"/>
</dbReference>
<accession>A0A8C0SLY5</accession>
<keyword evidence="2" id="KW-0378">Hydrolase</keyword>
<dbReference type="InterPro" id="IPR029058">
    <property type="entry name" value="AB_hydrolase_fold"/>
</dbReference>
<dbReference type="Pfam" id="PF00561">
    <property type="entry name" value="Abhydrolase_1"/>
    <property type="match status" value="1"/>
</dbReference>
<name>A0A8C0SLY5_CANLF</name>
<dbReference type="Ensembl" id="ENSCAFT00040027194.1">
    <property type="protein sequence ID" value="ENSCAFP00040023632.1"/>
    <property type="gene ID" value="ENSCAFG00040014575.1"/>
</dbReference>
<sequence>MGDDAALLSELKLAVPWGHIAAKAWGSQQGSPVLCLHGWLDNANSFDRLIPLLPKDFHYVAMDFGGHGLSSHYYLGVPYCQENFVNEIGRVVAALKWKRFSLLSHSFGGIIGGMFSCIFPEMVDKLILLDTLPFTMDPKGMENMLTYRRGAIEHMLQAEAFQKPRQVVKPEEMLQRFLKNNNHLNEECGRLLLQRGTTQVATGLMMNRDRRVGLLEYSIPFLTRLLVHSIKQLQAQVLLIKASQGYFNMERGITDKSVMLLVLDTLRSVLKEQFQYMEVPGNHYVHLNQPQNVADIISAFLQSKERLPHL</sequence>
<evidence type="ECO:0000256" key="2">
    <source>
        <dbReference type="ARBA" id="ARBA00022801"/>
    </source>
</evidence>
<comment type="similarity">
    <text evidence="1">Belongs to the AB hydrolase superfamily.</text>
</comment>
<evidence type="ECO:0000259" key="3">
    <source>
        <dbReference type="Pfam" id="PF00561"/>
    </source>
</evidence>